<evidence type="ECO:0000259" key="7">
    <source>
        <dbReference type="SMART" id="SM00014"/>
    </source>
</evidence>
<evidence type="ECO:0000256" key="2">
    <source>
        <dbReference type="ARBA" id="ARBA00008816"/>
    </source>
</evidence>
<dbReference type="Proteomes" id="UP000002866">
    <property type="component" value="Chromosome 3"/>
</dbReference>
<dbReference type="EMBL" id="HE806318">
    <property type="protein sequence ID" value="CCH60123.1"/>
    <property type="molecule type" value="Genomic_DNA"/>
</dbReference>
<dbReference type="OrthoDB" id="10030083at2759"/>
<dbReference type="CDD" id="cd03390">
    <property type="entry name" value="PAP2_containing_1_like"/>
    <property type="match status" value="1"/>
</dbReference>
<reference evidence="8 9" key="1">
    <citation type="journal article" date="2011" name="Proc. Natl. Acad. Sci. U.S.A.">
        <title>Evolutionary erosion of yeast sex chromosomes by mating-type switching accidents.</title>
        <authorList>
            <person name="Gordon J.L."/>
            <person name="Armisen D."/>
            <person name="Proux-Wera E."/>
            <person name="Oheigeartaigh S.S."/>
            <person name="Byrne K.P."/>
            <person name="Wolfe K.H."/>
        </authorList>
    </citation>
    <scope>NUCLEOTIDE SEQUENCE [LARGE SCALE GENOMIC DNA]</scope>
    <source>
        <strain evidence="9">ATCC 34711 / CBS 6284 / DSM 70876 / NBRC 10599 / NRRL Y-10934 / UCD 77-7</strain>
    </source>
</reference>
<feature type="transmembrane region" description="Helical" evidence="6">
    <location>
        <begin position="98"/>
        <end position="122"/>
    </location>
</feature>
<feature type="transmembrane region" description="Helical" evidence="6">
    <location>
        <begin position="202"/>
        <end position="221"/>
    </location>
</feature>
<dbReference type="Pfam" id="PF01569">
    <property type="entry name" value="PAP2"/>
    <property type="match status" value="1"/>
</dbReference>
<keyword evidence="5 6" id="KW-0472">Membrane</keyword>
<gene>
    <name evidence="8" type="primary">TBLA0C03190</name>
    <name evidence="8" type="ORF">TBLA_0C03190</name>
</gene>
<dbReference type="OMA" id="CTPLIVI"/>
<evidence type="ECO:0000256" key="6">
    <source>
        <dbReference type="SAM" id="Phobius"/>
    </source>
</evidence>
<dbReference type="SMART" id="SM00014">
    <property type="entry name" value="acidPPc"/>
    <property type="match status" value="1"/>
</dbReference>
<sequence>MVILDRFTLNLPLATSHNITKWKVNDLFVLIVLVILNVFVYRIEPFQRQFLINDITLNHPFKDPQQVSDLDLFVYSLIIPIGIICFIVLLLANTQHRWYLLYISLLGQGMAFIATCLFSNFIKNYIGRCRPDFIVRCQPSMDALPNVYYRADDICLNPDRSVVLEGYRTTPSGHSCESFAGLTFLSYWIAGQLIIWNNQLGIWRKIISWLPLLGASLIALTRTQDYRHHFVDVIIGAIMGWFIAKHVYRLYFPSINSINCFKPLLDDSQVLTPQEALSHDMAQADEFQLERR</sequence>
<dbReference type="InParanoid" id="I2H171"/>
<dbReference type="GO" id="GO:0006644">
    <property type="term" value="P:phospholipid metabolic process"/>
    <property type="evidence" value="ECO:0007669"/>
    <property type="project" value="InterPro"/>
</dbReference>
<keyword evidence="9" id="KW-1185">Reference proteome</keyword>
<dbReference type="GO" id="GO:0008195">
    <property type="term" value="F:phosphatidate phosphatase activity"/>
    <property type="evidence" value="ECO:0007669"/>
    <property type="project" value="TreeGrafter"/>
</dbReference>
<name>I2H171_HENB6</name>
<dbReference type="GO" id="GO:0046839">
    <property type="term" value="P:phospholipid dephosphorylation"/>
    <property type="evidence" value="ECO:0007669"/>
    <property type="project" value="TreeGrafter"/>
</dbReference>
<feature type="domain" description="Phosphatidic acid phosphatase type 2/haloperoxidase" evidence="7">
    <location>
        <begin position="105"/>
        <end position="248"/>
    </location>
</feature>
<dbReference type="Gene3D" id="1.20.144.10">
    <property type="entry name" value="Phosphatidic acid phosphatase type 2/haloperoxidase"/>
    <property type="match status" value="1"/>
</dbReference>
<dbReference type="KEGG" id="tbl:TBLA_0C03190"/>
<evidence type="ECO:0000256" key="5">
    <source>
        <dbReference type="ARBA" id="ARBA00023136"/>
    </source>
</evidence>
<evidence type="ECO:0000313" key="9">
    <source>
        <dbReference type="Proteomes" id="UP000002866"/>
    </source>
</evidence>
<feature type="transmembrane region" description="Helical" evidence="6">
    <location>
        <begin position="233"/>
        <end position="252"/>
    </location>
</feature>
<comment type="similarity">
    <text evidence="2">Belongs to the PA-phosphatase related phosphoesterase family.</text>
</comment>
<feature type="transmembrane region" description="Helical" evidence="6">
    <location>
        <begin position="27"/>
        <end position="43"/>
    </location>
</feature>
<keyword evidence="4 6" id="KW-1133">Transmembrane helix</keyword>
<dbReference type="eggNOG" id="KOG3030">
    <property type="taxonomic scope" value="Eukaryota"/>
</dbReference>
<evidence type="ECO:0000313" key="8">
    <source>
        <dbReference type="EMBL" id="CCH60123.1"/>
    </source>
</evidence>
<dbReference type="PANTHER" id="PTHR10165:SF35">
    <property type="entry name" value="RE23632P"/>
    <property type="match status" value="1"/>
</dbReference>
<dbReference type="SUPFAM" id="SSF48317">
    <property type="entry name" value="Acid phosphatase/Vanadium-dependent haloperoxidase"/>
    <property type="match status" value="1"/>
</dbReference>
<feature type="transmembrane region" description="Helical" evidence="6">
    <location>
        <begin position="72"/>
        <end position="92"/>
    </location>
</feature>
<proteinExistence type="inferred from homology"/>
<comment type="subcellular location">
    <subcellularLocation>
        <location evidence="1">Membrane</location>
        <topology evidence="1">Multi-pass membrane protein</topology>
    </subcellularLocation>
</comment>
<dbReference type="PANTHER" id="PTHR10165">
    <property type="entry name" value="LIPID PHOSPHATE PHOSPHATASE"/>
    <property type="match status" value="1"/>
</dbReference>
<evidence type="ECO:0000256" key="4">
    <source>
        <dbReference type="ARBA" id="ARBA00022989"/>
    </source>
</evidence>
<dbReference type="HOGENOM" id="CLU_021458_6_1_1"/>
<dbReference type="GO" id="GO:0016020">
    <property type="term" value="C:membrane"/>
    <property type="evidence" value="ECO:0007669"/>
    <property type="project" value="UniProtKB-SubCell"/>
</dbReference>
<protein>
    <recommendedName>
        <fullName evidence="7">Phosphatidic acid phosphatase type 2/haloperoxidase domain-containing protein</fullName>
    </recommendedName>
</protein>
<organism evidence="8 9">
    <name type="scientific">Henningerozyma blattae (strain ATCC 34711 / CBS 6284 / DSM 70876 / NBRC 10599 / NRRL Y-10934 / UCD 77-7)</name>
    <name type="common">Yeast</name>
    <name type="synonym">Tetrapisispora blattae</name>
    <dbReference type="NCBI Taxonomy" id="1071380"/>
    <lineage>
        <taxon>Eukaryota</taxon>
        <taxon>Fungi</taxon>
        <taxon>Dikarya</taxon>
        <taxon>Ascomycota</taxon>
        <taxon>Saccharomycotina</taxon>
        <taxon>Saccharomycetes</taxon>
        <taxon>Saccharomycetales</taxon>
        <taxon>Saccharomycetaceae</taxon>
        <taxon>Henningerozyma</taxon>
    </lineage>
</organism>
<evidence type="ECO:0000256" key="1">
    <source>
        <dbReference type="ARBA" id="ARBA00004141"/>
    </source>
</evidence>
<dbReference type="AlphaFoldDB" id="I2H171"/>
<evidence type="ECO:0000256" key="3">
    <source>
        <dbReference type="ARBA" id="ARBA00022692"/>
    </source>
</evidence>
<dbReference type="GeneID" id="14495103"/>
<dbReference type="InterPro" id="IPR000326">
    <property type="entry name" value="PAP2/HPO"/>
</dbReference>
<keyword evidence="3 6" id="KW-0812">Transmembrane</keyword>
<dbReference type="InterPro" id="IPR036938">
    <property type="entry name" value="PAP2/HPO_sf"/>
</dbReference>
<accession>I2H171</accession>
<dbReference type="RefSeq" id="XP_004179642.1">
    <property type="nucleotide sequence ID" value="XM_004179594.1"/>
</dbReference>
<dbReference type="STRING" id="1071380.I2H171"/>
<dbReference type="InterPro" id="IPR043216">
    <property type="entry name" value="PAP-like"/>
</dbReference>